<evidence type="ECO:0000313" key="2">
    <source>
        <dbReference type="Proteomes" id="UP000621266"/>
    </source>
</evidence>
<gene>
    <name evidence="1" type="ORF">GCU69_14490</name>
</gene>
<sequence length="67" mass="7311">MEQSKVHHWVVTLQAAAAGPRTVEGTVLIGPGETRQQVYRRVVSAVSEETGVAEPAVMFFALEPDEF</sequence>
<evidence type="ECO:0000313" key="1">
    <source>
        <dbReference type="EMBL" id="KAF4408397.1"/>
    </source>
</evidence>
<name>A0ABQ7FMF3_9ACTN</name>
<dbReference type="RefSeq" id="WP_098749664.1">
    <property type="nucleotide sequence ID" value="NZ_WHPN01000275.1"/>
</dbReference>
<dbReference type="Proteomes" id="UP000621266">
    <property type="component" value="Unassembled WGS sequence"/>
</dbReference>
<keyword evidence="2" id="KW-1185">Reference proteome</keyword>
<accession>A0ABQ7FMF3</accession>
<protein>
    <submittedName>
        <fullName evidence="1">Uncharacterized protein</fullName>
    </submittedName>
</protein>
<comment type="caution">
    <text evidence="1">The sequence shown here is derived from an EMBL/GenBank/DDBJ whole genome shotgun (WGS) entry which is preliminary data.</text>
</comment>
<reference evidence="1 2" key="1">
    <citation type="submission" date="2019-10" db="EMBL/GenBank/DDBJ databases">
        <title>Streptomyces tenebrisbrunneis sp.nov., an endogenous actinomycete isolated from of Lycium ruthenicum.</title>
        <authorList>
            <person name="Ma L."/>
        </authorList>
    </citation>
    <scope>NUCLEOTIDE SEQUENCE [LARGE SCALE GENOMIC DNA]</scope>
    <source>
        <strain evidence="1 2">TRM 66187</strain>
    </source>
</reference>
<dbReference type="EMBL" id="WHPN01000275">
    <property type="protein sequence ID" value="KAF4408397.1"/>
    <property type="molecule type" value="Genomic_DNA"/>
</dbReference>
<organism evidence="1 2">
    <name type="scientific">Streptomyces lycii</name>
    <dbReference type="NCBI Taxonomy" id="2654337"/>
    <lineage>
        <taxon>Bacteria</taxon>
        <taxon>Bacillati</taxon>
        <taxon>Actinomycetota</taxon>
        <taxon>Actinomycetes</taxon>
        <taxon>Kitasatosporales</taxon>
        <taxon>Streptomycetaceae</taxon>
        <taxon>Streptomyces</taxon>
    </lineage>
</organism>
<proteinExistence type="predicted"/>